<evidence type="ECO:0000259" key="1">
    <source>
        <dbReference type="Pfam" id="PF18962"/>
    </source>
</evidence>
<dbReference type="NCBIfam" id="TIGR04183">
    <property type="entry name" value="Por_Secre_tail"/>
    <property type="match status" value="1"/>
</dbReference>
<dbReference type="Proteomes" id="UP001060919">
    <property type="component" value="Chromosome"/>
</dbReference>
<organism evidence="2 3">
    <name type="scientific">Aureispira anguillae</name>
    <dbReference type="NCBI Taxonomy" id="2864201"/>
    <lineage>
        <taxon>Bacteria</taxon>
        <taxon>Pseudomonadati</taxon>
        <taxon>Bacteroidota</taxon>
        <taxon>Saprospiria</taxon>
        <taxon>Saprospirales</taxon>
        <taxon>Saprospiraceae</taxon>
        <taxon>Aureispira</taxon>
    </lineage>
</organism>
<dbReference type="Gene3D" id="2.40.10.10">
    <property type="entry name" value="Trypsin-like serine proteases"/>
    <property type="match status" value="2"/>
</dbReference>
<dbReference type="Pfam" id="PF18962">
    <property type="entry name" value="Por_Secre_tail"/>
    <property type="match status" value="1"/>
</dbReference>
<dbReference type="InterPro" id="IPR009003">
    <property type="entry name" value="Peptidase_S1_PA"/>
</dbReference>
<dbReference type="InterPro" id="IPR026444">
    <property type="entry name" value="Secre_tail"/>
</dbReference>
<dbReference type="SUPFAM" id="SSF50494">
    <property type="entry name" value="Trypsin-like serine proteases"/>
    <property type="match status" value="1"/>
</dbReference>
<dbReference type="KEGG" id="aup:AsAng_0028790"/>
<dbReference type="RefSeq" id="WP_264793272.1">
    <property type="nucleotide sequence ID" value="NZ_AP026867.1"/>
</dbReference>
<dbReference type="PANTHER" id="PTHR36234:SF5">
    <property type="entry name" value="LYSYL ENDOPEPTIDASE"/>
    <property type="match status" value="1"/>
</dbReference>
<protein>
    <submittedName>
        <fullName evidence="2">T9SS type A sorting domain-containing protein</fullName>
    </submittedName>
</protein>
<accession>A0A915YFH0</accession>
<name>A0A915YFH0_9BACT</name>
<gene>
    <name evidence="2" type="ORF">AsAng_0028790</name>
</gene>
<evidence type="ECO:0000313" key="3">
    <source>
        <dbReference type="Proteomes" id="UP001060919"/>
    </source>
</evidence>
<dbReference type="InterPro" id="IPR043504">
    <property type="entry name" value="Peptidase_S1_PA_chymotrypsin"/>
</dbReference>
<evidence type="ECO:0000313" key="2">
    <source>
        <dbReference type="EMBL" id="BDS12164.1"/>
    </source>
</evidence>
<dbReference type="EMBL" id="AP026867">
    <property type="protein sequence ID" value="BDS12164.1"/>
    <property type="molecule type" value="Genomic_DNA"/>
</dbReference>
<reference evidence="2" key="1">
    <citation type="submission" date="2022-09" db="EMBL/GenBank/DDBJ databases">
        <title>Aureispira anguillicida sp. nov., isolated from Leptocephalus of Japanese eel Anguilla japonica.</title>
        <authorList>
            <person name="Yuasa K."/>
            <person name="Mekata T."/>
            <person name="Ikunari K."/>
        </authorList>
    </citation>
    <scope>NUCLEOTIDE SEQUENCE</scope>
    <source>
        <strain evidence="2">EL160426</strain>
    </source>
</reference>
<dbReference type="PANTHER" id="PTHR36234">
    <property type="entry name" value="LYSYL ENDOPEPTIDASE"/>
    <property type="match status" value="1"/>
</dbReference>
<dbReference type="AlphaFoldDB" id="A0A915YFH0"/>
<keyword evidence="3" id="KW-1185">Reference proteome</keyword>
<feature type="domain" description="Secretion system C-terminal sorting" evidence="1">
    <location>
        <begin position="696"/>
        <end position="770"/>
    </location>
</feature>
<sequence>MNKIFILILTICLSVSHLIGQMTNEGKPKSWTLKSQLSPIDYYLMPRFDVEQQKKIDEINDATGMKPWQFGFEHTVNYGLNNSGTWTTLANGDRIWQIEFESVGALTMNLVFDDYELPLGATVYLYNPKTKEVQGAYTHNNNSVDRMLGTTLIQGDNIVVEYYEPKAVQGMGALNISMVVHGYRSLGAYPIEKAIEGLNDAGNCNHDVACPLGIGWEDQINSVAMIIVGGSGSCTGALINNTSNDGTPYFLTANHCGTSGLGAWVFRFNWDSPVAICAQNGNSQDPGGPYNEINGATLRANNAGSDFSLMELNNTPTGNIYYAGWDRSLTPATQTTGIHHPRGDVKKICREDDPVTQSTMSGADVWMVADWDQGVTEPASSGSPLFNQNQLIVGQLYGGTAACSGTNDNGQDDNYGRLDVSWDGSSASTRLKDWLDPGNTNVLSHTGFNPNGPGLALDAGIAQIGGIEEKYCNVDSFIPEISVRNYGHDTITTIDIVYNIDGAANVSYAWTGILLPNAITLVTLPTITASAGAHTFNVSTTLPNGAVDSNAVNDTRSFAFFITLGGERIDYALATDCYASETSWVLSDSATGAILFSGGPYNDAFGARDTLNNQFCLPNGCYRFTIYDSYGDGLDGTGSAWCGRSGDYWLTDGSGHELVRMNAVNGNFGDSSVHYFCLPFVVNNQTELNSLTTFEVFPNPTTEQVYINLGLKESEDIHLQLYSATGQLIEETKQTDVLLAKFEFSLKDYSAGMYFIKLQLGDQIYAKKVIKE</sequence>
<proteinExistence type="predicted"/>